<dbReference type="AlphaFoldDB" id="A0A0S4JA52"/>
<dbReference type="GO" id="GO:0034599">
    <property type="term" value="P:cellular response to oxidative stress"/>
    <property type="evidence" value="ECO:0007669"/>
    <property type="project" value="InterPro"/>
</dbReference>
<comment type="similarity">
    <text evidence="1 7">Belongs to the peroxiredoxin family. Prx5 subfamily.</text>
</comment>
<dbReference type="EMBL" id="CYKH01001635">
    <property type="protein sequence ID" value="CUG88372.1"/>
    <property type="molecule type" value="Genomic_DNA"/>
</dbReference>
<dbReference type="InterPro" id="IPR036249">
    <property type="entry name" value="Thioredoxin-like_sf"/>
</dbReference>
<accession>A0A0S4JA52</accession>
<keyword evidence="3 7" id="KW-0049">Antioxidant</keyword>
<dbReference type="GO" id="GO:0005739">
    <property type="term" value="C:mitochondrion"/>
    <property type="evidence" value="ECO:0007669"/>
    <property type="project" value="TreeGrafter"/>
</dbReference>
<evidence type="ECO:0000256" key="7">
    <source>
        <dbReference type="RuleBase" id="RU366011"/>
    </source>
</evidence>
<evidence type="ECO:0000256" key="2">
    <source>
        <dbReference type="ARBA" id="ARBA00022559"/>
    </source>
</evidence>
<keyword evidence="10" id="KW-1185">Reference proteome</keyword>
<dbReference type="Gene3D" id="3.40.30.10">
    <property type="entry name" value="Glutaredoxin"/>
    <property type="match status" value="1"/>
</dbReference>
<dbReference type="GO" id="GO:0045454">
    <property type="term" value="P:cell redox homeostasis"/>
    <property type="evidence" value="ECO:0007669"/>
    <property type="project" value="TreeGrafter"/>
</dbReference>
<dbReference type="VEuPathDB" id="TriTrypDB:BSAL_15085"/>
<dbReference type="Proteomes" id="UP000051952">
    <property type="component" value="Unassembled WGS sequence"/>
</dbReference>
<evidence type="ECO:0000313" key="9">
    <source>
        <dbReference type="EMBL" id="CUG88372.1"/>
    </source>
</evidence>
<reference evidence="10" key="1">
    <citation type="submission" date="2015-09" db="EMBL/GenBank/DDBJ databases">
        <authorList>
            <consortium name="Pathogen Informatics"/>
        </authorList>
    </citation>
    <scope>NUCLEOTIDE SEQUENCE [LARGE SCALE GENOMIC DNA]</scope>
    <source>
        <strain evidence="10">Lake Konstanz</strain>
    </source>
</reference>
<dbReference type="InterPro" id="IPR013740">
    <property type="entry name" value="Redoxin"/>
</dbReference>
<dbReference type="SUPFAM" id="SSF52833">
    <property type="entry name" value="Thioredoxin-like"/>
    <property type="match status" value="1"/>
</dbReference>
<evidence type="ECO:0000256" key="5">
    <source>
        <dbReference type="ARBA" id="ARBA00023284"/>
    </source>
</evidence>
<dbReference type="GO" id="GO:0008379">
    <property type="term" value="F:thioredoxin peroxidase activity"/>
    <property type="evidence" value="ECO:0007669"/>
    <property type="project" value="InterPro"/>
</dbReference>
<protein>
    <submittedName>
        <fullName evidence="9">Peroxiredoxin, putative</fullName>
    </submittedName>
</protein>
<feature type="active site" description="Cysteine sulfenic acid (-SOH) intermediate" evidence="6">
    <location>
        <position position="56"/>
    </location>
</feature>
<evidence type="ECO:0000256" key="4">
    <source>
        <dbReference type="ARBA" id="ARBA00023002"/>
    </source>
</evidence>
<keyword evidence="2 7" id="KW-0575">Peroxidase</keyword>
<evidence type="ECO:0000256" key="6">
    <source>
        <dbReference type="PIRSR" id="PIRSR637944-1"/>
    </source>
</evidence>
<dbReference type="PANTHER" id="PTHR10430:SF16">
    <property type="entry name" value="PEROXIREDOXIN-5, MITOCHONDRIAL"/>
    <property type="match status" value="1"/>
</dbReference>
<dbReference type="OrthoDB" id="1882547at2759"/>
<dbReference type="InterPro" id="IPR013766">
    <property type="entry name" value="Thioredoxin_domain"/>
</dbReference>
<organism evidence="9 10">
    <name type="scientific">Bodo saltans</name>
    <name type="common">Flagellated protozoan</name>
    <dbReference type="NCBI Taxonomy" id="75058"/>
    <lineage>
        <taxon>Eukaryota</taxon>
        <taxon>Discoba</taxon>
        <taxon>Euglenozoa</taxon>
        <taxon>Kinetoplastea</taxon>
        <taxon>Metakinetoplastina</taxon>
        <taxon>Eubodonida</taxon>
        <taxon>Bodonidae</taxon>
        <taxon>Bodo</taxon>
    </lineage>
</organism>
<dbReference type="CDD" id="cd03013">
    <property type="entry name" value="PRX5_like"/>
    <property type="match status" value="1"/>
</dbReference>
<evidence type="ECO:0000256" key="3">
    <source>
        <dbReference type="ARBA" id="ARBA00022862"/>
    </source>
</evidence>
<dbReference type="GO" id="GO:0005777">
    <property type="term" value="C:peroxisome"/>
    <property type="evidence" value="ECO:0007669"/>
    <property type="project" value="TreeGrafter"/>
</dbReference>
<dbReference type="GO" id="GO:0042744">
    <property type="term" value="P:hydrogen peroxide catabolic process"/>
    <property type="evidence" value="ECO:0007669"/>
    <property type="project" value="TreeGrafter"/>
</dbReference>
<comment type="function">
    <text evidence="7">Thiol-specific peroxidase that catalyzes the reduction of hydrogen peroxide and organic hydroperoxides to water and alcohols, respectively. Plays a role in cell protection against oxidative stress by detoxifying peroxides.</text>
</comment>
<evidence type="ECO:0000313" key="10">
    <source>
        <dbReference type="Proteomes" id="UP000051952"/>
    </source>
</evidence>
<dbReference type="Pfam" id="PF08534">
    <property type="entry name" value="Redoxin"/>
    <property type="match status" value="1"/>
</dbReference>
<gene>
    <name evidence="9" type="ORF">BSAL_15085</name>
</gene>
<dbReference type="FunFam" id="3.40.30.10:FF:000020">
    <property type="entry name" value="Peroxiredoxin"/>
    <property type="match status" value="1"/>
</dbReference>
<evidence type="ECO:0000256" key="1">
    <source>
        <dbReference type="ARBA" id="ARBA00010505"/>
    </source>
</evidence>
<name>A0A0S4JA52_BODSA</name>
<dbReference type="OMA" id="YTMNGWA"/>
<evidence type="ECO:0000259" key="8">
    <source>
        <dbReference type="PROSITE" id="PS51352"/>
    </source>
</evidence>
<keyword evidence="4 7" id="KW-0560">Oxidoreductase</keyword>
<proteinExistence type="inferred from homology"/>
<dbReference type="PANTHER" id="PTHR10430">
    <property type="entry name" value="PEROXIREDOXIN"/>
    <property type="match status" value="1"/>
</dbReference>
<keyword evidence="5 7" id="KW-0676">Redox-active center</keyword>
<sequence>MRTSVSRLAAKIKVGDSLPAASIFLGVPPVATNVVERFGKGRIIIFGVPGAFTPGCTKTHLPGYVKDADKLKAKANAKEIICISVNDSFVMEAWANQYDPSKKIVVASDVNADFATKTGLAIDLPVLGGKRSSRFAMIVNDGTVEFLAEEPDGKGLSCSLSDSLLAKL</sequence>
<dbReference type="PROSITE" id="PS51352">
    <property type="entry name" value="THIOREDOXIN_2"/>
    <property type="match status" value="1"/>
</dbReference>
<dbReference type="InterPro" id="IPR037944">
    <property type="entry name" value="PRX5-like"/>
</dbReference>
<feature type="domain" description="Thioredoxin" evidence="8">
    <location>
        <begin position="12"/>
        <end position="166"/>
    </location>
</feature>